<name>A0A840ASJ1_9HYPH</name>
<accession>A0A840ASJ1</accession>
<proteinExistence type="predicted"/>
<gene>
    <name evidence="1" type="ORF">GGR25_004433</name>
</gene>
<dbReference type="AlphaFoldDB" id="A0A840ASJ1"/>
<sequence length="71" mass="7730">MTPKETSAAALSTEPLKTIQEAAELLGLPYFKLNRAAKRGLIPTYTIFNSRRLVRVSEVVAVIDASRQGGL</sequence>
<dbReference type="RefSeq" id="WP_183401023.1">
    <property type="nucleotide sequence ID" value="NZ_JACIDS010000006.1"/>
</dbReference>
<comment type="caution">
    <text evidence="1">The sequence shown here is derived from an EMBL/GenBank/DDBJ whole genome shotgun (WGS) entry which is preliminary data.</text>
</comment>
<keyword evidence="2" id="KW-1185">Reference proteome</keyword>
<evidence type="ECO:0000313" key="1">
    <source>
        <dbReference type="EMBL" id="MBB3933360.1"/>
    </source>
</evidence>
<organism evidence="1 2">
    <name type="scientific">Kaistia hirudinis</name>
    <dbReference type="NCBI Taxonomy" id="1293440"/>
    <lineage>
        <taxon>Bacteria</taxon>
        <taxon>Pseudomonadati</taxon>
        <taxon>Pseudomonadota</taxon>
        <taxon>Alphaproteobacteria</taxon>
        <taxon>Hyphomicrobiales</taxon>
        <taxon>Kaistiaceae</taxon>
        <taxon>Kaistia</taxon>
    </lineage>
</organism>
<evidence type="ECO:0000313" key="2">
    <source>
        <dbReference type="Proteomes" id="UP000553963"/>
    </source>
</evidence>
<reference evidence="1 2" key="1">
    <citation type="submission" date="2020-08" db="EMBL/GenBank/DDBJ databases">
        <title>Genomic Encyclopedia of Type Strains, Phase IV (KMG-IV): sequencing the most valuable type-strain genomes for metagenomic binning, comparative biology and taxonomic classification.</title>
        <authorList>
            <person name="Goeker M."/>
        </authorList>
    </citation>
    <scope>NUCLEOTIDE SEQUENCE [LARGE SCALE GENOMIC DNA]</scope>
    <source>
        <strain evidence="1 2">DSM 25966</strain>
    </source>
</reference>
<protein>
    <submittedName>
        <fullName evidence="1">Putative site-specific integrase-resolvase</fullName>
    </submittedName>
</protein>
<dbReference type="Proteomes" id="UP000553963">
    <property type="component" value="Unassembled WGS sequence"/>
</dbReference>
<dbReference type="EMBL" id="JACIDS010000006">
    <property type="protein sequence ID" value="MBB3933360.1"/>
    <property type="molecule type" value="Genomic_DNA"/>
</dbReference>